<dbReference type="GO" id="GO:0003677">
    <property type="term" value="F:DNA binding"/>
    <property type="evidence" value="ECO:0007669"/>
    <property type="project" value="UniProtKB-KW"/>
</dbReference>
<evidence type="ECO:0000256" key="2">
    <source>
        <dbReference type="ARBA" id="ARBA00004308"/>
    </source>
</evidence>
<dbReference type="Proteomes" id="UP000192927">
    <property type="component" value="Unassembled WGS sequence"/>
</dbReference>
<feature type="domain" description="Proliferating cell nuclear antigen PCNA N-terminal" evidence="14">
    <location>
        <begin position="620"/>
        <end position="742"/>
    </location>
</feature>
<evidence type="ECO:0000256" key="13">
    <source>
        <dbReference type="SAM" id="Phobius"/>
    </source>
</evidence>
<evidence type="ECO:0000313" key="17">
    <source>
        <dbReference type="EMBL" id="SLM34388.1"/>
    </source>
</evidence>
<evidence type="ECO:0000256" key="5">
    <source>
        <dbReference type="ARBA" id="ARBA00022705"/>
    </source>
</evidence>
<dbReference type="PROSITE" id="PS01251">
    <property type="entry name" value="PCNA_1"/>
    <property type="match status" value="1"/>
</dbReference>
<protein>
    <recommendedName>
        <fullName evidence="11">DNA sliding clamp PCNA</fullName>
    </recommendedName>
</protein>
<accession>A0A1W5CU67</accession>
<dbReference type="InterPro" id="IPR022659">
    <property type="entry name" value="Pr_cel_nuc_antig_CS"/>
</dbReference>
<feature type="transmembrane region" description="Helical" evidence="13">
    <location>
        <begin position="146"/>
        <end position="167"/>
    </location>
</feature>
<dbReference type="PRINTS" id="PR00339">
    <property type="entry name" value="PCNACYCLIN"/>
</dbReference>
<evidence type="ECO:0000313" key="18">
    <source>
        <dbReference type="Proteomes" id="UP000192927"/>
    </source>
</evidence>
<evidence type="ECO:0000256" key="10">
    <source>
        <dbReference type="ARBA" id="ARBA00054163"/>
    </source>
</evidence>
<dbReference type="GO" id="GO:0030337">
    <property type="term" value="F:DNA polymerase processivity factor activity"/>
    <property type="evidence" value="ECO:0007669"/>
    <property type="project" value="InterPro"/>
</dbReference>
<comment type="subcellular location">
    <subcellularLocation>
        <location evidence="2">Endomembrane system</location>
    </subcellularLocation>
    <subcellularLocation>
        <location evidence="1 11">Nucleus</location>
    </subcellularLocation>
</comment>
<evidence type="ECO:0000256" key="1">
    <source>
        <dbReference type="ARBA" id="ARBA00004123"/>
    </source>
</evidence>
<dbReference type="Pfam" id="PF00705">
    <property type="entry name" value="PCNA_N"/>
    <property type="match status" value="1"/>
</dbReference>
<dbReference type="InterPro" id="IPR022649">
    <property type="entry name" value="Pr_cel_nuc_antig_C"/>
</dbReference>
<evidence type="ECO:0000256" key="3">
    <source>
        <dbReference type="ARBA" id="ARBA00010462"/>
    </source>
</evidence>
<dbReference type="SUPFAM" id="SSF55979">
    <property type="entry name" value="DNA clamp"/>
    <property type="match status" value="2"/>
</dbReference>
<dbReference type="PROSITE" id="PS00293">
    <property type="entry name" value="PCNA_2"/>
    <property type="match status" value="1"/>
</dbReference>
<dbReference type="HAMAP" id="MF_00317">
    <property type="entry name" value="DNApol_clamp_arch"/>
    <property type="match status" value="1"/>
</dbReference>
<feature type="domain" description="Proliferating cell nuclear antigen PCNA C-terminal" evidence="15">
    <location>
        <begin position="746"/>
        <end position="873"/>
    </location>
</feature>
<dbReference type="GO" id="GO:0043626">
    <property type="term" value="C:PCNA complex"/>
    <property type="evidence" value="ECO:0007669"/>
    <property type="project" value="UniProtKB-ARBA"/>
</dbReference>
<name>A0A1W5CU67_9LECA</name>
<evidence type="ECO:0000259" key="15">
    <source>
        <dbReference type="Pfam" id="PF02747"/>
    </source>
</evidence>
<dbReference type="FunFam" id="3.10.150.10:FF:000006">
    <property type="entry name" value="Proliferating cell nuclear antigen"/>
    <property type="match status" value="1"/>
</dbReference>
<evidence type="ECO:0000256" key="6">
    <source>
        <dbReference type="ARBA" id="ARBA00022989"/>
    </source>
</evidence>
<feature type="transmembrane region" description="Helical" evidence="13">
    <location>
        <begin position="179"/>
        <end position="199"/>
    </location>
</feature>
<dbReference type="EMBL" id="FWEW01000275">
    <property type="protein sequence ID" value="SLM34388.1"/>
    <property type="molecule type" value="Genomic_DNA"/>
</dbReference>
<dbReference type="GO" id="GO:0006275">
    <property type="term" value="P:regulation of DNA replication"/>
    <property type="evidence" value="ECO:0007669"/>
    <property type="project" value="InterPro"/>
</dbReference>
<dbReference type="CDD" id="cd00577">
    <property type="entry name" value="PCNA"/>
    <property type="match status" value="1"/>
</dbReference>
<dbReference type="PANTHER" id="PTHR11352:SF0">
    <property type="entry name" value="PROLIFERATING CELL NUCLEAR ANTIGEN"/>
    <property type="match status" value="1"/>
</dbReference>
<dbReference type="GO" id="GO:0070987">
    <property type="term" value="P:error-free translesion synthesis"/>
    <property type="evidence" value="ECO:0007669"/>
    <property type="project" value="UniProtKB-ARBA"/>
</dbReference>
<sequence length="878" mass="97056">MDSVIFQDSPLAFYLEGEGKAEHEWATTTPGKEPASLEPLSFAPTGLPKAYSKFRRKLPRALNLSLEVPSARGLVGSLQNNCSRALNSRLGRPDNTHFLEQFRYTIVASQLLSDHAHTNSYKPSIDPSLADTGTEKQSREAERVAISWQGVSSTGGLAFVLVWSLHWARGAANVLSGTLRIALVTLIFATAIALSYAFVRRQWLHYLRHQAVDGASQFVSTAQAYDGAATAAITLIQEVELVSRGYRISSPLPPITRMEEKSQTRRCSKLRHVLQSAVVSLVGPYRQACEDLKPLANEFDLEKYYDIYEISRADLQEAKDSLAGLDLEDGESLKALRFALQQLHILKKIVLCSLLALHADGGKLDFSKWATAVDVMQQLSSLTTDATSRMDMVLNEEERFSMPPTPKAPLTPGKESLRSQIKKLGSLSQGIRGLQAKMHILREESNKTLELSEDNSDLRMNLLVQYDSIGTDLKALVDEWENGRAALAVNIEKNERRISLSSAGFLSPRSPPTSLGGSTAIESSPIDALRLFSADERSRSSAEPSSSDDEIFEAVALPRQRNTLTRDERIAKMKEARIRQAVVREKAEANTHMLKELETVIKLRPRGRTTGRMTNTESTMLEARLEQANLLKKVVEAIKDLVQDCNFDCNDSGIALQAMDNSHVALVSMMLKAESFSPFRCDRNIALGINLTSLTKVLRCAQNEDILTLKAEDAPDVVNLVFETSESDRLSEYDIKLMDIDQEHLGIPETEYAATITMPSAEFQRICRDLMALSESVAIEATKEGVKFACTGDIGSGAVTLRSHSNVENADLNVEIDLSEPVALTFSLKYLVNFCKASGLSKQVKLCLSNEVPLLVEYSLASNSYLRFYLAPKIGDEE</sequence>
<dbReference type="InterPro" id="IPR046938">
    <property type="entry name" value="DNA_clamp_sf"/>
</dbReference>
<dbReference type="PANTHER" id="PTHR11352">
    <property type="entry name" value="PROLIFERATING CELL NUCLEAR ANTIGEN"/>
    <property type="match status" value="1"/>
</dbReference>
<evidence type="ECO:0000259" key="14">
    <source>
        <dbReference type="Pfam" id="PF00705"/>
    </source>
</evidence>
<dbReference type="GO" id="GO:0006272">
    <property type="term" value="P:leading strand elongation"/>
    <property type="evidence" value="ECO:0007669"/>
    <property type="project" value="TreeGrafter"/>
</dbReference>
<dbReference type="Pfam" id="PF02747">
    <property type="entry name" value="PCNA_C"/>
    <property type="match status" value="1"/>
</dbReference>
<organism evidence="17 18">
    <name type="scientific">Lasallia pustulata</name>
    <dbReference type="NCBI Taxonomy" id="136370"/>
    <lineage>
        <taxon>Eukaryota</taxon>
        <taxon>Fungi</taxon>
        <taxon>Dikarya</taxon>
        <taxon>Ascomycota</taxon>
        <taxon>Pezizomycotina</taxon>
        <taxon>Lecanoromycetes</taxon>
        <taxon>OSLEUM clade</taxon>
        <taxon>Umbilicariomycetidae</taxon>
        <taxon>Umbilicariales</taxon>
        <taxon>Umbilicariaceae</taxon>
        <taxon>Lasallia</taxon>
    </lineage>
</organism>
<dbReference type="InterPro" id="IPR022648">
    <property type="entry name" value="Pr_cel_nuc_antig_N"/>
</dbReference>
<evidence type="ECO:0000256" key="4">
    <source>
        <dbReference type="ARBA" id="ARBA00022692"/>
    </source>
</evidence>
<dbReference type="GO" id="GO:0006298">
    <property type="term" value="P:mismatch repair"/>
    <property type="evidence" value="ECO:0007669"/>
    <property type="project" value="TreeGrafter"/>
</dbReference>
<keyword evidence="5 12" id="KW-0235">DNA replication</keyword>
<evidence type="ECO:0000256" key="12">
    <source>
        <dbReference type="RuleBase" id="RU003671"/>
    </source>
</evidence>
<keyword evidence="8 13" id="KW-0472">Membrane</keyword>
<reference evidence="18" key="1">
    <citation type="submission" date="2017-03" db="EMBL/GenBank/DDBJ databases">
        <authorList>
            <person name="Sharma R."/>
            <person name="Thines M."/>
        </authorList>
    </citation>
    <scope>NUCLEOTIDE SEQUENCE [LARGE SCALE GENOMIC DNA]</scope>
</reference>
<dbReference type="Pfam" id="PF12632">
    <property type="entry name" value="Vezatin"/>
    <property type="match status" value="1"/>
</dbReference>
<comment type="similarity">
    <text evidence="3 12">Belongs to the PCNA family.</text>
</comment>
<proteinExistence type="inferred from homology"/>
<dbReference type="InterPro" id="IPR026859">
    <property type="entry name" value="Myosin-bd"/>
</dbReference>
<keyword evidence="6 13" id="KW-1133">Transmembrane helix</keyword>
<keyword evidence="9 11" id="KW-0539">Nucleus</keyword>
<keyword evidence="7 12" id="KW-0238">DNA-binding</keyword>
<dbReference type="GO" id="GO:0017022">
    <property type="term" value="F:myosin binding"/>
    <property type="evidence" value="ECO:0007669"/>
    <property type="project" value="InterPro"/>
</dbReference>
<evidence type="ECO:0000259" key="16">
    <source>
        <dbReference type="Pfam" id="PF12632"/>
    </source>
</evidence>
<feature type="domain" description="Myosin-binding" evidence="16">
    <location>
        <begin position="157"/>
        <end position="437"/>
    </location>
</feature>
<dbReference type="InterPro" id="IPR000730">
    <property type="entry name" value="Pr_cel_nuc_antig"/>
</dbReference>
<evidence type="ECO:0000256" key="8">
    <source>
        <dbReference type="ARBA" id="ARBA00023136"/>
    </source>
</evidence>
<dbReference type="NCBIfam" id="TIGR00590">
    <property type="entry name" value="pcna"/>
    <property type="match status" value="1"/>
</dbReference>
<comment type="function">
    <text evidence="11">This protein is an auxiliary protein of DNA polymerase delta and is involved in the control of eukaryotic DNA replication by increasing the polymerase's processivity during elongation of the leading strand.</text>
</comment>
<dbReference type="GO" id="GO:0006273">
    <property type="term" value="P:lagging strand elongation"/>
    <property type="evidence" value="ECO:0007669"/>
    <property type="project" value="UniProtKB-ARBA"/>
</dbReference>
<dbReference type="AlphaFoldDB" id="A0A1W5CU67"/>
<keyword evidence="18" id="KW-1185">Reference proteome</keyword>
<comment type="function">
    <text evidence="10">This protein is an auxiliary protein of DNA polymerase delta and is involved in the control of eukaryotic DNA replication by increasing the polymerase's processibility during elongation of the leading strand. Involved in DNA repair.</text>
</comment>
<evidence type="ECO:0000256" key="7">
    <source>
        <dbReference type="ARBA" id="ARBA00023125"/>
    </source>
</evidence>
<dbReference type="GO" id="GO:0012505">
    <property type="term" value="C:endomembrane system"/>
    <property type="evidence" value="ECO:0007669"/>
    <property type="project" value="UniProtKB-SubCell"/>
</dbReference>
<evidence type="ECO:0000256" key="9">
    <source>
        <dbReference type="ARBA" id="ARBA00023242"/>
    </source>
</evidence>
<keyword evidence="4 13" id="KW-0812">Transmembrane</keyword>
<dbReference type="Gene3D" id="3.10.150.10">
    <property type="entry name" value="DNA Polymerase III, subunit A, domain 2"/>
    <property type="match status" value="2"/>
</dbReference>
<dbReference type="FunFam" id="3.10.150.10:FF:000008">
    <property type="entry name" value="Proliferating cell nuclear antigen"/>
    <property type="match status" value="1"/>
</dbReference>
<evidence type="ECO:0000256" key="11">
    <source>
        <dbReference type="RuleBase" id="RU000641"/>
    </source>
</evidence>